<name>A0A1Y5XG79_KIBAR</name>
<dbReference type="PROSITE" id="PS51677">
    <property type="entry name" value="NODB"/>
    <property type="match status" value="1"/>
</dbReference>
<dbReference type="GO" id="GO:0016810">
    <property type="term" value="F:hydrolase activity, acting on carbon-nitrogen (but not peptide) bonds"/>
    <property type="evidence" value="ECO:0007669"/>
    <property type="project" value="InterPro"/>
</dbReference>
<gene>
    <name evidence="4" type="ORF">SAMN05661093_02826</name>
</gene>
<dbReference type="Gene3D" id="3.20.20.370">
    <property type="entry name" value="Glycoside hydrolase/deacetylase"/>
    <property type="match status" value="1"/>
</dbReference>
<dbReference type="RefSeq" id="WP_084426604.1">
    <property type="nucleotide sequence ID" value="NZ_FWXV01000002.1"/>
</dbReference>
<dbReference type="Proteomes" id="UP000192674">
    <property type="component" value="Unassembled WGS sequence"/>
</dbReference>
<evidence type="ECO:0000313" key="4">
    <source>
        <dbReference type="EMBL" id="SMC92290.1"/>
    </source>
</evidence>
<comment type="subcellular location">
    <subcellularLocation>
        <location evidence="1">Secreted</location>
    </subcellularLocation>
</comment>
<dbReference type="CDD" id="cd10918">
    <property type="entry name" value="CE4_NodB_like_5s_6s"/>
    <property type="match status" value="1"/>
</dbReference>
<dbReference type="OrthoDB" id="9763050at2"/>
<evidence type="ECO:0000313" key="5">
    <source>
        <dbReference type="Proteomes" id="UP000192674"/>
    </source>
</evidence>
<keyword evidence="2" id="KW-0732">Signal</keyword>
<keyword evidence="5" id="KW-1185">Reference proteome</keyword>
<dbReference type="EMBL" id="FWXV01000002">
    <property type="protein sequence ID" value="SMC92290.1"/>
    <property type="molecule type" value="Genomic_DNA"/>
</dbReference>
<sequence length="225" mass="24804">MPAKVINLTVHGIGKPPRDLEPGEDGTWVTVEQFEQVMDAVIGRPDVHITFDDGNSSDIEIALPRLLERGLTAEFFVLAGLLGEPGRLDRADVRELEAAGMRIGSHGWSHRDWRRVDFPQAVEEMVTAPRVLAEIIGHPVTRVAVPFGSYDRLVLGRLRYAGASLVYTSDGGAARPESWMQARTSLRHDIDPSWTADVLAGQPGLRREARRFAAGLVKRTRGPAR</sequence>
<organism evidence="4 5">
    <name type="scientific">Kibdelosporangium aridum</name>
    <dbReference type="NCBI Taxonomy" id="2030"/>
    <lineage>
        <taxon>Bacteria</taxon>
        <taxon>Bacillati</taxon>
        <taxon>Actinomycetota</taxon>
        <taxon>Actinomycetes</taxon>
        <taxon>Pseudonocardiales</taxon>
        <taxon>Pseudonocardiaceae</taxon>
        <taxon>Kibdelosporangium</taxon>
    </lineage>
</organism>
<evidence type="ECO:0000256" key="2">
    <source>
        <dbReference type="ARBA" id="ARBA00022729"/>
    </source>
</evidence>
<feature type="domain" description="NodB homology" evidence="3">
    <location>
        <begin position="45"/>
        <end position="225"/>
    </location>
</feature>
<dbReference type="GO" id="GO:0005975">
    <property type="term" value="P:carbohydrate metabolic process"/>
    <property type="evidence" value="ECO:0007669"/>
    <property type="project" value="InterPro"/>
</dbReference>
<proteinExistence type="predicted"/>
<protein>
    <submittedName>
        <fullName evidence="4">Polysaccharide deacetylase</fullName>
    </submittedName>
</protein>
<accession>A0A1Y5XG79</accession>
<dbReference type="SUPFAM" id="SSF88713">
    <property type="entry name" value="Glycoside hydrolase/deacetylase"/>
    <property type="match status" value="1"/>
</dbReference>
<dbReference type="Pfam" id="PF01522">
    <property type="entry name" value="Polysacc_deac_1"/>
    <property type="match status" value="1"/>
</dbReference>
<dbReference type="InterPro" id="IPR002509">
    <property type="entry name" value="NODB_dom"/>
</dbReference>
<dbReference type="GO" id="GO:0005576">
    <property type="term" value="C:extracellular region"/>
    <property type="evidence" value="ECO:0007669"/>
    <property type="project" value="UniProtKB-SubCell"/>
</dbReference>
<dbReference type="InterPro" id="IPR011330">
    <property type="entry name" value="Glyco_hydro/deAcase_b/a-brl"/>
</dbReference>
<dbReference type="AlphaFoldDB" id="A0A1Y5XG79"/>
<dbReference type="PANTHER" id="PTHR34216">
    <property type="match status" value="1"/>
</dbReference>
<dbReference type="InterPro" id="IPR051398">
    <property type="entry name" value="Polysacch_Deacetylase"/>
</dbReference>
<reference evidence="4 5" key="1">
    <citation type="submission" date="2017-04" db="EMBL/GenBank/DDBJ databases">
        <authorList>
            <person name="Afonso C.L."/>
            <person name="Miller P.J."/>
            <person name="Scott M.A."/>
            <person name="Spackman E."/>
            <person name="Goraichik I."/>
            <person name="Dimitrov K.M."/>
            <person name="Suarez D.L."/>
            <person name="Swayne D.E."/>
        </authorList>
    </citation>
    <scope>NUCLEOTIDE SEQUENCE [LARGE SCALE GENOMIC DNA]</scope>
    <source>
        <strain evidence="4 5">DSM 43828</strain>
    </source>
</reference>
<evidence type="ECO:0000259" key="3">
    <source>
        <dbReference type="PROSITE" id="PS51677"/>
    </source>
</evidence>
<dbReference type="PANTHER" id="PTHR34216:SF3">
    <property type="entry name" value="POLY-BETA-1,6-N-ACETYL-D-GLUCOSAMINE N-DEACETYLASE"/>
    <property type="match status" value="1"/>
</dbReference>
<evidence type="ECO:0000256" key="1">
    <source>
        <dbReference type="ARBA" id="ARBA00004613"/>
    </source>
</evidence>